<dbReference type="EMBL" id="JAUSUC010000003">
    <property type="protein sequence ID" value="MDQ0213953.1"/>
    <property type="molecule type" value="Genomic_DNA"/>
</dbReference>
<organism evidence="2 3">
    <name type="scientific">Oikeobacillus pervagus</name>
    <dbReference type="NCBI Taxonomy" id="1325931"/>
    <lineage>
        <taxon>Bacteria</taxon>
        <taxon>Bacillati</taxon>
        <taxon>Bacillota</taxon>
        <taxon>Bacilli</taxon>
        <taxon>Bacillales</taxon>
        <taxon>Bacillaceae</taxon>
        <taxon>Oikeobacillus</taxon>
    </lineage>
</organism>
<gene>
    <name evidence="2" type="ORF">J2S13_000348</name>
</gene>
<keyword evidence="3" id="KW-1185">Reference proteome</keyword>
<comment type="caution">
    <text evidence="2">The sequence shown here is derived from an EMBL/GenBank/DDBJ whole genome shotgun (WGS) entry which is preliminary data.</text>
</comment>
<reference evidence="2" key="1">
    <citation type="submission" date="2023-07" db="EMBL/GenBank/DDBJ databases">
        <title>Genomic Encyclopedia of Type Strains, Phase IV (KMG-IV): sequencing the most valuable type-strain genomes for metagenomic binning, comparative biology and taxonomic classification.</title>
        <authorList>
            <person name="Goeker M."/>
        </authorList>
    </citation>
    <scope>NUCLEOTIDE SEQUENCE</scope>
    <source>
        <strain evidence="2">DSM 23947</strain>
    </source>
</reference>
<dbReference type="RefSeq" id="WP_307255957.1">
    <property type="nucleotide sequence ID" value="NZ_JAUSUC010000003.1"/>
</dbReference>
<evidence type="ECO:0000313" key="2">
    <source>
        <dbReference type="EMBL" id="MDQ0213953.1"/>
    </source>
</evidence>
<protein>
    <submittedName>
        <fullName evidence="2">Uncharacterized protein</fullName>
    </submittedName>
</protein>
<dbReference type="AlphaFoldDB" id="A0AAJ1SW62"/>
<proteinExistence type="predicted"/>
<dbReference type="Proteomes" id="UP001237207">
    <property type="component" value="Unassembled WGS sequence"/>
</dbReference>
<feature type="region of interest" description="Disordered" evidence="1">
    <location>
        <begin position="1"/>
        <end position="49"/>
    </location>
</feature>
<evidence type="ECO:0000313" key="3">
    <source>
        <dbReference type="Proteomes" id="UP001237207"/>
    </source>
</evidence>
<evidence type="ECO:0000256" key="1">
    <source>
        <dbReference type="SAM" id="MobiDB-lite"/>
    </source>
</evidence>
<name>A0AAJ1SW62_9BACI</name>
<accession>A0AAJ1SW62</accession>
<sequence>MPRGKELKQLPMANIAPGAGKDPSPHNRKNLEGIGNEEVVTPNKEMKEK</sequence>